<comment type="caution">
    <text evidence="1">The sequence shown here is derived from an EMBL/GenBank/DDBJ whole genome shotgun (WGS) entry which is preliminary data.</text>
</comment>
<evidence type="ECO:0008006" key="3">
    <source>
        <dbReference type="Google" id="ProtNLM"/>
    </source>
</evidence>
<evidence type="ECO:0000313" key="1">
    <source>
        <dbReference type="EMBL" id="MDT2517128.1"/>
    </source>
</evidence>
<reference evidence="1 2" key="1">
    <citation type="submission" date="2023-03" db="EMBL/GenBank/DDBJ databases">
        <authorList>
            <person name="Shen W."/>
            <person name="Cai J."/>
        </authorList>
    </citation>
    <scope>NUCLEOTIDE SEQUENCE [LARGE SCALE GENOMIC DNA]</scope>
    <source>
        <strain evidence="1 2">Y2</strain>
    </source>
</reference>
<accession>A0ABD5FEV4</accession>
<protein>
    <recommendedName>
        <fullName evidence="3">DUF1642 domain-containing protein</fullName>
    </recommendedName>
</protein>
<dbReference type="AlphaFoldDB" id="A0ABD5FEV4"/>
<gene>
    <name evidence="1" type="ORF">P7D79_23230</name>
</gene>
<proteinExistence type="predicted"/>
<sequence length="110" mass="12521">MNKQEVLEELETTSTQFFHVATSTGVEANNKTLSTGVFAGLGIAKSVLTKLEEPQKVKVPKCVGELLDYYRNSTDVDLLALLITFKDWYFRKDKLSENEEAIDWLVRHPE</sequence>
<feature type="non-terminal residue" evidence="1">
    <location>
        <position position="110"/>
    </location>
</feature>
<organism evidence="1 2">
    <name type="scientific">Enterococcus avium</name>
    <name type="common">Streptococcus avium</name>
    <dbReference type="NCBI Taxonomy" id="33945"/>
    <lineage>
        <taxon>Bacteria</taxon>
        <taxon>Bacillati</taxon>
        <taxon>Bacillota</taxon>
        <taxon>Bacilli</taxon>
        <taxon>Lactobacillales</taxon>
        <taxon>Enterococcaceae</taxon>
        <taxon>Enterococcus</taxon>
    </lineage>
</organism>
<dbReference type="Proteomes" id="UP001264335">
    <property type="component" value="Unassembled WGS sequence"/>
</dbReference>
<evidence type="ECO:0000313" key="2">
    <source>
        <dbReference type="Proteomes" id="UP001264335"/>
    </source>
</evidence>
<dbReference type="EMBL" id="JARPWY010000199">
    <property type="protein sequence ID" value="MDT2517128.1"/>
    <property type="molecule type" value="Genomic_DNA"/>
</dbReference>
<name>A0ABD5FEV4_ENTAV</name>